<organism evidence="2 3">
    <name type="scientific">Araneus ventricosus</name>
    <name type="common">Orbweaver spider</name>
    <name type="synonym">Epeira ventricosa</name>
    <dbReference type="NCBI Taxonomy" id="182803"/>
    <lineage>
        <taxon>Eukaryota</taxon>
        <taxon>Metazoa</taxon>
        <taxon>Ecdysozoa</taxon>
        <taxon>Arthropoda</taxon>
        <taxon>Chelicerata</taxon>
        <taxon>Arachnida</taxon>
        <taxon>Araneae</taxon>
        <taxon>Araneomorphae</taxon>
        <taxon>Entelegynae</taxon>
        <taxon>Araneoidea</taxon>
        <taxon>Araneidae</taxon>
        <taxon>Araneus</taxon>
    </lineage>
</organism>
<dbReference type="AlphaFoldDB" id="A0A4Y2CQ47"/>
<name>A0A4Y2CQ47_ARAVE</name>
<sequence>MRLSSAVYINGVARVCGAWGLIRLFRSQSRVSVIRGRVVSREGNGLIGIRVSVATDPQFGFTLTRSDGWGDPGNHVALRKNFFLYFQVTCLWCNTNVSFGNAHNINCGRPGSVPALKDNITFGVILAMEGNVNFVIPRNIY</sequence>
<dbReference type="EMBL" id="BGPR01000231">
    <property type="protein sequence ID" value="GBM06562.1"/>
    <property type="molecule type" value="Genomic_DNA"/>
</dbReference>
<reference evidence="2 3" key="1">
    <citation type="journal article" date="2019" name="Sci. Rep.">
        <title>Orb-weaving spider Araneus ventricosus genome elucidates the spidroin gene catalogue.</title>
        <authorList>
            <person name="Kono N."/>
            <person name="Nakamura H."/>
            <person name="Ohtoshi R."/>
            <person name="Moran D.A.P."/>
            <person name="Shinohara A."/>
            <person name="Yoshida Y."/>
            <person name="Fujiwara M."/>
            <person name="Mori M."/>
            <person name="Tomita M."/>
            <person name="Arakawa K."/>
        </authorList>
    </citation>
    <scope>NUCLEOTIDE SEQUENCE [LARGE SCALE GENOMIC DNA]</scope>
</reference>
<dbReference type="OrthoDB" id="6437563at2759"/>
<feature type="domain" description="Teneurin TTR-like" evidence="1">
    <location>
        <begin position="28"/>
        <end position="71"/>
    </location>
</feature>
<dbReference type="InterPro" id="IPR056820">
    <property type="entry name" value="TEN_TTR-like"/>
</dbReference>
<proteinExistence type="predicted"/>
<evidence type="ECO:0000313" key="2">
    <source>
        <dbReference type="EMBL" id="GBM06562.1"/>
    </source>
</evidence>
<comment type="caution">
    <text evidence="2">The sequence shown here is derived from an EMBL/GenBank/DDBJ whole genome shotgun (WGS) entry which is preliminary data.</text>
</comment>
<protein>
    <recommendedName>
        <fullName evidence="1">Teneurin TTR-like domain-containing protein</fullName>
    </recommendedName>
</protein>
<dbReference type="Pfam" id="PF25020">
    <property type="entry name" value="TTR_TEN1-4"/>
    <property type="match status" value="1"/>
</dbReference>
<dbReference type="Proteomes" id="UP000499080">
    <property type="component" value="Unassembled WGS sequence"/>
</dbReference>
<gene>
    <name evidence="2" type="ORF">AVEN_220011_1</name>
</gene>
<evidence type="ECO:0000313" key="3">
    <source>
        <dbReference type="Proteomes" id="UP000499080"/>
    </source>
</evidence>
<accession>A0A4Y2CQ47</accession>
<evidence type="ECO:0000259" key="1">
    <source>
        <dbReference type="Pfam" id="PF25020"/>
    </source>
</evidence>
<keyword evidence="3" id="KW-1185">Reference proteome</keyword>